<sequence>MSTLITILTKIVTYGEIDGVLNNLIEAKAAYDTVVEKHYKQWKEEDKPADGYRHFIKFYLSPLLKERGYTVAQVYSVIGGRIWKGVIAPWILQYYDKSYQAQSFIGGDATSLAIYKKLSKAIKQAYNQYFITGRTQQRDNQTMLLIQISYAAFWNSQLGEIPDDTNNDGS</sequence>
<protein>
    <submittedName>
        <fullName evidence="1">Uncharacterized protein</fullName>
    </submittedName>
</protein>
<proteinExistence type="predicted"/>
<accession>A0A5J4U3N4</accession>
<comment type="caution">
    <text evidence="1">The sequence shown here is derived from an EMBL/GenBank/DDBJ whole genome shotgun (WGS) entry which is preliminary data.</text>
</comment>
<name>A0A5J4U3N4_9EUKA</name>
<reference evidence="1 2" key="1">
    <citation type="submission" date="2019-03" db="EMBL/GenBank/DDBJ databases">
        <title>Single cell metagenomics reveals metabolic interactions within the superorganism composed of flagellate Streblomastix strix and complex community of Bacteroidetes bacteria on its surface.</title>
        <authorList>
            <person name="Treitli S.C."/>
            <person name="Kolisko M."/>
            <person name="Husnik F."/>
            <person name="Keeling P."/>
            <person name="Hampl V."/>
        </authorList>
    </citation>
    <scope>NUCLEOTIDE SEQUENCE [LARGE SCALE GENOMIC DNA]</scope>
    <source>
        <strain evidence="1">ST1C</strain>
    </source>
</reference>
<dbReference type="Proteomes" id="UP000324800">
    <property type="component" value="Unassembled WGS sequence"/>
</dbReference>
<organism evidence="1 2">
    <name type="scientific">Streblomastix strix</name>
    <dbReference type="NCBI Taxonomy" id="222440"/>
    <lineage>
        <taxon>Eukaryota</taxon>
        <taxon>Metamonada</taxon>
        <taxon>Preaxostyla</taxon>
        <taxon>Oxymonadida</taxon>
        <taxon>Streblomastigidae</taxon>
        <taxon>Streblomastix</taxon>
    </lineage>
</organism>
<evidence type="ECO:0000313" key="1">
    <source>
        <dbReference type="EMBL" id="KAA6364908.1"/>
    </source>
</evidence>
<gene>
    <name evidence="1" type="ORF">EZS28_039564</name>
</gene>
<feature type="non-terminal residue" evidence="1">
    <location>
        <position position="170"/>
    </location>
</feature>
<dbReference type="AlphaFoldDB" id="A0A5J4U3N4"/>
<evidence type="ECO:0000313" key="2">
    <source>
        <dbReference type="Proteomes" id="UP000324800"/>
    </source>
</evidence>
<dbReference type="OrthoDB" id="10264864at2759"/>
<dbReference type="EMBL" id="SNRW01021081">
    <property type="protein sequence ID" value="KAA6364908.1"/>
    <property type="molecule type" value="Genomic_DNA"/>
</dbReference>